<comment type="subunit">
    <text evidence="4">Component of the large ribosomal subunit.</text>
</comment>
<keyword evidence="5" id="KW-1133">Transmembrane helix</keyword>
<keyword evidence="7" id="KW-1185">Reference proteome</keyword>
<name>A0ABQ8A3Q6_BRANA</name>
<organism evidence="6 7">
    <name type="scientific">Brassica napus</name>
    <name type="common">Rape</name>
    <dbReference type="NCBI Taxonomy" id="3708"/>
    <lineage>
        <taxon>Eukaryota</taxon>
        <taxon>Viridiplantae</taxon>
        <taxon>Streptophyta</taxon>
        <taxon>Embryophyta</taxon>
        <taxon>Tracheophyta</taxon>
        <taxon>Spermatophyta</taxon>
        <taxon>Magnoliopsida</taxon>
        <taxon>eudicotyledons</taxon>
        <taxon>Gunneridae</taxon>
        <taxon>Pentapetalae</taxon>
        <taxon>rosids</taxon>
        <taxon>malvids</taxon>
        <taxon>Brassicales</taxon>
        <taxon>Brassicaceae</taxon>
        <taxon>Brassiceae</taxon>
        <taxon>Brassica</taxon>
    </lineage>
</organism>
<evidence type="ECO:0000313" key="6">
    <source>
        <dbReference type="EMBL" id="KAH0887150.1"/>
    </source>
</evidence>
<evidence type="ECO:0000256" key="3">
    <source>
        <dbReference type="ARBA" id="ARBA00043969"/>
    </source>
</evidence>
<evidence type="ECO:0000256" key="1">
    <source>
        <dbReference type="ARBA" id="ARBA00022980"/>
    </source>
</evidence>
<dbReference type="InterPro" id="IPR007836">
    <property type="entry name" value="Ribosomal_eS32"/>
</dbReference>
<feature type="transmembrane region" description="Helical" evidence="5">
    <location>
        <begin position="12"/>
        <end position="32"/>
    </location>
</feature>
<evidence type="ECO:0000256" key="4">
    <source>
        <dbReference type="RuleBase" id="RU368055"/>
    </source>
</evidence>
<gene>
    <name evidence="6" type="ORF">HID58_063246</name>
</gene>
<proteinExistence type="inferred from homology"/>
<evidence type="ECO:0000256" key="5">
    <source>
        <dbReference type="SAM" id="Phobius"/>
    </source>
</evidence>
<evidence type="ECO:0000256" key="2">
    <source>
        <dbReference type="ARBA" id="ARBA00023274"/>
    </source>
</evidence>
<protein>
    <recommendedName>
        <fullName evidence="4">60S ribosomal protein L41</fullName>
    </recommendedName>
</protein>
<dbReference type="Pfam" id="PF05162">
    <property type="entry name" value="Ribosomal_L41"/>
    <property type="match status" value="1"/>
</dbReference>
<sequence>MSASTLGFSGVYIPSYASLSLLATVTGEYSRWKKKRMRRLKRKRRKMRQRSNVLVFVFVGLYGSSVNLLSLKMKLILILPPTQIISACNAEQLLHLLLLEDLGRLEIVLLFV</sequence>
<keyword evidence="1 4" id="KW-0689">Ribosomal protein</keyword>
<dbReference type="EMBL" id="JAGKQM010000014">
    <property type="protein sequence ID" value="KAH0887150.1"/>
    <property type="molecule type" value="Genomic_DNA"/>
</dbReference>
<dbReference type="Proteomes" id="UP000824890">
    <property type="component" value="Unassembled WGS sequence"/>
</dbReference>
<evidence type="ECO:0000313" key="7">
    <source>
        <dbReference type="Proteomes" id="UP000824890"/>
    </source>
</evidence>
<comment type="caution">
    <text evidence="6">The sequence shown here is derived from an EMBL/GenBank/DDBJ whole genome shotgun (WGS) entry which is preliminary data.</text>
</comment>
<keyword evidence="5" id="KW-0472">Membrane</keyword>
<keyword evidence="2 4" id="KW-0687">Ribonucleoprotein</keyword>
<comment type="similarity">
    <text evidence="3 4">Belongs to the eukaryotic ribosomal protein eS32 family.</text>
</comment>
<reference evidence="6 7" key="1">
    <citation type="submission" date="2021-05" db="EMBL/GenBank/DDBJ databases">
        <title>Genome Assembly of Synthetic Allotetraploid Brassica napus Reveals Homoeologous Exchanges between Subgenomes.</title>
        <authorList>
            <person name="Davis J.T."/>
        </authorList>
    </citation>
    <scope>NUCLEOTIDE SEQUENCE [LARGE SCALE GENOMIC DNA]</scope>
    <source>
        <strain evidence="7">cv. Da-Ae</strain>
        <tissue evidence="6">Seedling</tissue>
    </source>
</reference>
<accession>A0ABQ8A3Q6</accession>
<keyword evidence="5" id="KW-0812">Transmembrane</keyword>
<feature type="transmembrane region" description="Helical" evidence="5">
    <location>
        <begin position="53"/>
        <end position="71"/>
    </location>
</feature>